<dbReference type="RefSeq" id="WP_009122700.1">
    <property type="nucleotide sequence ID" value="NZ_CALIXP010000071.1"/>
</dbReference>
<evidence type="ECO:0000313" key="9">
    <source>
        <dbReference type="EMBL" id="OUP33707.1"/>
    </source>
</evidence>
<comment type="similarity">
    <text evidence="2">Belongs to the SusD family.</text>
</comment>
<keyword evidence="5" id="KW-0998">Cell outer membrane</keyword>
<dbReference type="GeneID" id="61676801"/>
<dbReference type="Proteomes" id="UP000196587">
    <property type="component" value="Unassembled WGS sequence"/>
</dbReference>
<dbReference type="Pfam" id="PF14322">
    <property type="entry name" value="SusD-like_3"/>
    <property type="match status" value="1"/>
</dbReference>
<evidence type="ECO:0000256" key="5">
    <source>
        <dbReference type="ARBA" id="ARBA00023237"/>
    </source>
</evidence>
<proteinExistence type="inferred from homology"/>
<evidence type="ECO:0000313" key="8">
    <source>
        <dbReference type="EMBL" id="OUO02920.1"/>
    </source>
</evidence>
<dbReference type="InterPro" id="IPR012944">
    <property type="entry name" value="SusD_RagB_dom"/>
</dbReference>
<keyword evidence="3" id="KW-0732">Signal</keyword>
<feature type="domain" description="RagB/SusD" evidence="6">
    <location>
        <begin position="290"/>
        <end position="581"/>
    </location>
</feature>
<dbReference type="EMBL" id="NFII01000001">
    <property type="protein sequence ID" value="OUO02920.1"/>
    <property type="molecule type" value="Genomic_DNA"/>
</dbReference>
<dbReference type="AlphaFoldDB" id="A0A1Y4JMJ8"/>
<evidence type="ECO:0000313" key="11">
    <source>
        <dbReference type="Proteomes" id="UP000196587"/>
    </source>
</evidence>
<dbReference type="EMBL" id="NFKE01000007">
    <property type="protein sequence ID" value="OUP33707.1"/>
    <property type="molecule type" value="Genomic_DNA"/>
</dbReference>
<evidence type="ECO:0000259" key="7">
    <source>
        <dbReference type="Pfam" id="PF14322"/>
    </source>
</evidence>
<dbReference type="Proteomes" id="UP000195386">
    <property type="component" value="Unassembled WGS sequence"/>
</dbReference>
<gene>
    <name evidence="9" type="ORF">B5F24_11035</name>
    <name evidence="8" type="ORF">B5F97_00405</name>
</gene>
<sequence>MKLHKIKAILAVAAMGILSQSCLDLEPKDQLAESNLWSSPSEFQLFANQFYGWTRDFGSLDNNSTKPLHSDYNSDLFTSRDDRNRFSNGSNSVQESDGNYGSCYAHIRRTNLLLQNAEKYSTPADIAQYVGEAYFFRAYSYFDLLQFYGDAIIITQPLDVTSPELRVAQNDRSEVADFIIEDLETAAPMLPRFAELTTDDAGRISREGCWAFLSRVALYEGTWQKFRGNEERGRELLDIAAKAAKQVIDSKTFSLFKPDALKEKAQKYMFILEDAKSNPAGIQKSANKEYIFARRYDESLAPIGKNITKTNLINMVWVSRKFANMYLCQNGLPIYMNGVKNAQFQEYATLTSEWENRDNRMRYTLAKPGDYFWNNSNPGCRLTWNDASDQSNAAIKNFTPSSGTGYHNQKWASERLVKDNFEGFDYPVIRYAEVLLNYAEAVYERDGKIEDTDLNLSLNLVRTRVNPNMPGLTNKLVNDNGLSMREEIRRERTVELFHEGFRLDDLKRWKTAETEMPQDILGVKWAGTEFEAKWSACPYPRNSEGVIVMETGRQWQDKHYLFPLPKDQLQLNPNLKQNPGWDK</sequence>
<reference evidence="9" key="2">
    <citation type="journal article" date="2018" name="BMC Genomics">
        <title>Whole genome sequencing and function prediction of 133 gut anaerobes isolated from chicken caecum in pure cultures.</title>
        <authorList>
            <person name="Medvecky M."/>
            <person name="Cejkova D."/>
            <person name="Polansky O."/>
            <person name="Karasova D."/>
            <person name="Kubasova T."/>
            <person name="Cizek A."/>
            <person name="Rychlik I."/>
        </authorList>
    </citation>
    <scope>NUCLEOTIDE SEQUENCE</scope>
    <source>
        <strain evidence="9">An189</strain>
        <strain evidence="8">An43</strain>
    </source>
</reference>
<feature type="domain" description="SusD-like N-terminal" evidence="7">
    <location>
        <begin position="35"/>
        <end position="218"/>
    </location>
</feature>
<dbReference type="InterPro" id="IPR011990">
    <property type="entry name" value="TPR-like_helical_dom_sf"/>
</dbReference>
<dbReference type="Gene3D" id="1.25.40.390">
    <property type="match status" value="1"/>
</dbReference>
<dbReference type="SUPFAM" id="SSF48452">
    <property type="entry name" value="TPR-like"/>
    <property type="match status" value="1"/>
</dbReference>
<evidence type="ECO:0000256" key="1">
    <source>
        <dbReference type="ARBA" id="ARBA00004442"/>
    </source>
</evidence>
<evidence type="ECO:0000313" key="10">
    <source>
        <dbReference type="Proteomes" id="UP000195386"/>
    </source>
</evidence>
<name>A0A1Y4JMJ8_9BACE</name>
<comment type="caution">
    <text evidence="9">The sequence shown here is derived from an EMBL/GenBank/DDBJ whole genome shotgun (WGS) entry which is preliminary data.</text>
</comment>
<evidence type="ECO:0000256" key="2">
    <source>
        <dbReference type="ARBA" id="ARBA00006275"/>
    </source>
</evidence>
<evidence type="ECO:0000256" key="3">
    <source>
        <dbReference type="ARBA" id="ARBA00022729"/>
    </source>
</evidence>
<organism evidence="9 11">
    <name type="scientific">Bacteroides clarus</name>
    <dbReference type="NCBI Taxonomy" id="626929"/>
    <lineage>
        <taxon>Bacteria</taxon>
        <taxon>Pseudomonadati</taxon>
        <taxon>Bacteroidota</taxon>
        <taxon>Bacteroidia</taxon>
        <taxon>Bacteroidales</taxon>
        <taxon>Bacteroidaceae</taxon>
        <taxon>Bacteroides</taxon>
    </lineage>
</organism>
<evidence type="ECO:0000259" key="6">
    <source>
        <dbReference type="Pfam" id="PF07980"/>
    </source>
</evidence>
<dbReference type="Pfam" id="PF07980">
    <property type="entry name" value="SusD_RagB"/>
    <property type="match status" value="1"/>
</dbReference>
<accession>A0A1Y4JMJ8</accession>
<comment type="subcellular location">
    <subcellularLocation>
        <location evidence="1">Cell outer membrane</location>
    </subcellularLocation>
</comment>
<keyword evidence="4" id="KW-0472">Membrane</keyword>
<dbReference type="InterPro" id="IPR033985">
    <property type="entry name" value="SusD-like_N"/>
</dbReference>
<evidence type="ECO:0000256" key="4">
    <source>
        <dbReference type="ARBA" id="ARBA00023136"/>
    </source>
</evidence>
<protein>
    <submittedName>
        <fullName evidence="9">RagB/SusD family nutrient uptake outer membrane protein</fullName>
    </submittedName>
</protein>
<dbReference type="GO" id="GO:0009279">
    <property type="term" value="C:cell outer membrane"/>
    <property type="evidence" value="ECO:0007669"/>
    <property type="project" value="UniProtKB-SubCell"/>
</dbReference>
<reference evidence="10 11" key="1">
    <citation type="submission" date="2017-04" db="EMBL/GenBank/DDBJ databases">
        <title>Function of individual gut microbiota members based on whole genome sequencing of pure cultures obtained from chicken caecum.</title>
        <authorList>
            <person name="Medvecky M."/>
            <person name="Cejkova D."/>
            <person name="Polansky O."/>
            <person name="Karasova D."/>
            <person name="Kubasova T."/>
            <person name="Cizek A."/>
            <person name="Rychlik I."/>
        </authorList>
    </citation>
    <scope>NUCLEOTIDE SEQUENCE [LARGE SCALE GENOMIC DNA]</scope>
    <source>
        <strain evidence="11">An189</strain>
        <strain evidence="10">An43</strain>
    </source>
</reference>
<dbReference type="PROSITE" id="PS51257">
    <property type="entry name" value="PROKAR_LIPOPROTEIN"/>
    <property type="match status" value="1"/>
</dbReference>